<dbReference type="Pfam" id="PF00970">
    <property type="entry name" value="FAD_binding_6"/>
    <property type="match status" value="1"/>
</dbReference>
<dbReference type="CDD" id="cd00207">
    <property type="entry name" value="fer2"/>
    <property type="match status" value="1"/>
</dbReference>
<accession>A0A1Y0D4M9</accession>
<keyword evidence="4" id="KW-0479">Metal-binding</keyword>
<dbReference type="Gene3D" id="3.40.50.80">
    <property type="entry name" value="Nucleotide-binding domain of ferredoxin-NADP reductase (FNR) module"/>
    <property type="match status" value="1"/>
</dbReference>
<dbReference type="KEGG" id="opf:CBP31_07455"/>
<dbReference type="OrthoDB" id="581532at2"/>
<dbReference type="AlphaFoldDB" id="A0A1Y0D4M9"/>
<dbReference type="InterPro" id="IPR001433">
    <property type="entry name" value="OxRdtase_FAD/NAD-bd"/>
</dbReference>
<dbReference type="GO" id="GO:0016491">
    <property type="term" value="F:oxidoreductase activity"/>
    <property type="evidence" value="ECO:0007669"/>
    <property type="project" value="UniProtKB-KW"/>
</dbReference>
<dbReference type="InterPro" id="IPR006058">
    <property type="entry name" value="2Fe2S_fd_BS"/>
</dbReference>
<dbReference type="InterPro" id="IPR050415">
    <property type="entry name" value="MRET"/>
</dbReference>
<evidence type="ECO:0000259" key="12">
    <source>
        <dbReference type="PROSITE" id="PS51340"/>
    </source>
</evidence>
<evidence type="ECO:0000256" key="3">
    <source>
        <dbReference type="ARBA" id="ARBA00022714"/>
    </source>
</evidence>
<dbReference type="SUPFAM" id="SSF50800">
    <property type="entry name" value="PK beta-barrel domain-like"/>
    <property type="match status" value="1"/>
</dbReference>
<dbReference type="PRINTS" id="PR00409">
    <property type="entry name" value="PHDIOXRDTASE"/>
</dbReference>
<dbReference type="PROSITE" id="PS51340">
    <property type="entry name" value="MOSC"/>
    <property type="match status" value="1"/>
</dbReference>
<dbReference type="Gene3D" id="3.10.20.30">
    <property type="match status" value="1"/>
</dbReference>
<dbReference type="InterPro" id="IPR001041">
    <property type="entry name" value="2Fe-2S_ferredoxin-type"/>
</dbReference>
<sequence>MAVITQLYLYPLKSAAGLTSNEAFVTYEGLLGDRRFMLAKPDGRFISARTHPRLQGIQVQPVAGGLDLHFNLPYGDEHPLAVRYSEFLQQPVTASVWDDTFTAFSTHPYYDAWFSELLGEAVQFIWLGEYSQRYRERLDTAVSFADGYPLLLISQASVNDLNLRADARLEMSQFRPNLVVSETRAFEEDGWRRIRIGEVEFVVAKPCSRCVMTTITPGTERFNALKEPLATLLRYRHGSDGEVYFGQNLIAVNEGIIRQGDKVEVLEYASTAIYPDAAPKRRELICVAREALTPDIESYWLAASDGKALPNYQAGQHLPIAVDIDGQRYVRYYSLSSSPTQDERYGISVKRQPDGKVSSWLAEHFQPGRTLLAHAPAGDFVLQAADRYLLLSAGSGITPLLSMIRALADKKQLHDVVFIHVCRTEQDIPAAAELQHLADKHPGMLLQFVLTQPQVGEGGRLTLGQLAAIPQLPTRQTYLCGPAGFMQQARSWLLALGLPATLLQQEYFGSLQREDVSRETQSVSIQIGERRFTGNNQRDLLTQAEQQGMTLPWSCRAGICGSCKQQLVSGEVEQPPAPALSATERETGIVLTCCCVPLTDVVLKIR</sequence>
<protein>
    <submittedName>
        <fullName evidence="14">Flavodoxin</fullName>
    </submittedName>
</protein>
<dbReference type="InterPro" id="IPR039261">
    <property type="entry name" value="FNR_nucleotide-bd"/>
</dbReference>
<dbReference type="InterPro" id="IPR017927">
    <property type="entry name" value="FAD-bd_FR_type"/>
</dbReference>
<dbReference type="PROSITE" id="PS00197">
    <property type="entry name" value="2FE2S_FER_1"/>
    <property type="match status" value="1"/>
</dbReference>
<keyword evidence="5" id="KW-0274">FAD</keyword>
<feature type="domain" description="MOSC" evidence="12">
    <location>
        <begin position="119"/>
        <end position="266"/>
    </location>
</feature>
<dbReference type="GO" id="GO:0030170">
    <property type="term" value="F:pyridoxal phosphate binding"/>
    <property type="evidence" value="ECO:0007669"/>
    <property type="project" value="InterPro"/>
</dbReference>
<dbReference type="Gene3D" id="2.40.30.10">
    <property type="entry name" value="Translation factors"/>
    <property type="match status" value="1"/>
</dbReference>
<evidence type="ECO:0000256" key="4">
    <source>
        <dbReference type="ARBA" id="ARBA00022723"/>
    </source>
</evidence>
<keyword evidence="7" id="KW-0408">Iron</keyword>
<dbReference type="InterPro" id="IPR036010">
    <property type="entry name" value="2Fe-2S_ferredoxin-like_sf"/>
</dbReference>
<comment type="cofactor">
    <cofactor evidence="9">
        <name>[2Fe-2S] cluster</name>
        <dbReference type="ChEBI" id="CHEBI:190135"/>
    </cofactor>
</comment>
<feature type="domain" description="2Fe-2S ferredoxin-type" evidence="11">
    <location>
        <begin position="521"/>
        <end position="606"/>
    </location>
</feature>
<comment type="cofactor">
    <cofactor evidence="1">
        <name>FAD</name>
        <dbReference type="ChEBI" id="CHEBI:57692"/>
    </cofactor>
</comment>
<evidence type="ECO:0000256" key="7">
    <source>
        <dbReference type="ARBA" id="ARBA00023004"/>
    </source>
</evidence>
<dbReference type="RefSeq" id="WP_087035960.1">
    <property type="nucleotide sequence ID" value="NZ_CP021377.1"/>
</dbReference>
<dbReference type="SUPFAM" id="SSF52343">
    <property type="entry name" value="Ferredoxin reductase-like, C-terminal NADP-linked domain"/>
    <property type="match status" value="1"/>
</dbReference>
<dbReference type="PANTHER" id="PTHR47354:SF6">
    <property type="entry name" value="NADH OXIDOREDUCTASE HCR"/>
    <property type="match status" value="1"/>
</dbReference>
<dbReference type="Pfam" id="PF00111">
    <property type="entry name" value="Fer2"/>
    <property type="match status" value="1"/>
</dbReference>
<comment type="similarity">
    <text evidence="10">In the N-terminal section; belongs to the FAD-binding oxidoreductase type 6 family.</text>
</comment>
<dbReference type="CDD" id="cd06215">
    <property type="entry name" value="FNR_iron_sulfur_binding_1"/>
    <property type="match status" value="1"/>
</dbReference>
<evidence type="ECO:0000313" key="15">
    <source>
        <dbReference type="Proteomes" id="UP000243937"/>
    </source>
</evidence>
<evidence type="ECO:0000256" key="6">
    <source>
        <dbReference type="ARBA" id="ARBA00023002"/>
    </source>
</evidence>
<organism evidence="14 15">
    <name type="scientific">Oceanisphaera profunda</name>
    <dbReference type="NCBI Taxonomy" id="1416627"/>
    <lineage>
        <taxon>Bacteria</taxon>
        <taxon>Pseudomonadati</taxon>
        <taxon>Pseudomonadota</taxon>
        <taxon>Gammaproteobacteria</taxon>
        <taxon>Aeromonadales</taxon>
        <taxon>Aeromonadaceae</taxon>
        <taxon>Oceanisphaera</taxon>
    </lineage>
</organism>
<dbReference type="Pfam" id="PF03476">
    <property type="entry name" value="MOSC_N"/>
    <property type="match status" value="1"/>
</dbReference>
<gene>
    <name evidence="14" type="ORF">CBP31_07455</name>
</gene>
<evidence type="ECO:0000256" key="2">
    <source>
        <dbReference type="ARBA" id="ARBA00022630"/>
    </source>
</evidence>
<dbReference type="PROSITE" id="PS51384">
    <property type="entry name" value="FAD_FR"/>
    <property type="match status" value="1"/>
</dbReference>
<evidence type="ECO:0000259" key="11">
    <source>
        <dbReference type="PROSITE" id="PS51085"/>
    </source>
</evidence>
<dbReference type="GO" id="GO:0051537">
    <property type="term" value="F:2 iron, 2 sulfur cluster binding"/>
    <property type="evidence" value="ECO:0007669"/>
    <property type="project" value="UniProtKB-KW"/>
</dbReference>
<feature type="domain" description="FAD-binding FR-type" evidence="13">
    <location>
        <begin position="279"/>
        <end position="383"/>
    </location>
</feature>
<dbReference type="InterPro" id="IPR001709">
    <property type="entry name" value="Flavoprot_Pyr_Nucl_cyt_Rdtase"/>
</dbReference>
<dbReference type="InterPro" id="IPR011037">
    <property type="entry name" value="Pyrv_Knase-like_insert_dom_sf"/>
</dbReference>
<dbReference type="InterPro" id="IPR017938">
    <property type="entry name" value="Riboflavin_synthase-like_b-brl"/>
</dbReference>
<dbReference type="InterPro" id="IPR005303">
    <property type="entry name" value="MOCOS_middle"/>
</dbReference>
<dbReference type="EMBL" id="CP021377">
    <property type="protein sequence ID" value="ART82482.1"/>
    <property type="molecule type" value="Genomic_DNA"/>
</dbReference>
<reference evidence="14 15" key="1">
    <citation type="journal article" date="2014" name="Int. J. Syst. Evol. Microbiol.">
        <title>Oceanisphaera profunda sp. nov., a marine bacterium isolated from deep-sea sediment, and emended description of the genus Oceanisphaera.</title>
        <authorList>
            <person name="Xu Z."/>
            <person name="Zhang X.Y."/>
            <person name="Su H.N."/>
            <person name="Yu Z.C."/>
            <person name="Liu C."/>
            <person name="Li H."/>
            <person name="Chen X.L."/>
            <person name="Song X.Y."/>
            <person name="Xie B.B."/>
            <person name="Qin Q.L."/>
            <person name="Zhou B.C."/>
            <person name="Shi M."/>
            <person name="Huang Y."/>
            <person name="Zhang Y.Z."/>
        </authorList>
    </citation>
    <scope>NUCLEOTIDE SEQUENCE [LARGE SCALE GENOMIC DNA]</scope>
    <source>
        <strain evidence="14 15">SM1222</strain>
    </source>
</reference>
<dbReference type="Pfam" id="PF03473">
    <property type="entry name" value="MOSC"/>
    <property type="match status" value="1"/>
</dbReference>
<keyword evidence="2" id="KW-0285">Flavoprotein</keyword>
<dbReference type="SUPFAM" id="SSF63380">
    <property type="entry name" value="Riboflavin synthase domain-like"/>
    <property type="match status" value="1"/>
</dbReference>
<dbReference type="PROSITE" id="PS51085">
    <property type="entry name" value="2FE2S_FER_2"/>
    <property type="match status" value="1"/>
</dbReference>
<evidence type="ECO:0000259" key="13">
    <source>
        <dbReference type="PROSITE" id="PS51384"/>
    </source>
</evidence>
<dbReference type="PANTHER" id="PTHR47354">
    <property type="entry name" value="NADH OXIDOREDUCTASE HCR"/>
    <property type="match status" value="1"/>
</dbReference>
<evidence type="ECO:0000256" key="10">
    <source>
        <dbReference type="ARBA" id="ARBA00061434"/>
    </source>
</evidence>
<dbReference type="GO" id="GO:0030151">
    <property type="term" value="F:molybdenum ion binding"/>
    <property type="evidence" value="ECO:0007669"/>
    <property type="project" value="InterPro"/>
</dbReference>
<keyword evidence="3" id="KW-0001">2Fe-2S</keyword>
<keyword evidence="6" id="KW-0560">Oxidoreductase</keyword>
<dbReference type="InterPro" id="IPR008333">
    <property type="entry name" value="Cbr1-like_FAD-bd_dom"/>
</dbReference>
<evidence type="ECO:0000256" key="1">
    <source>
        <dbReference type="ARBA" id="ARBA00001974"/>
    </source>
</evidence>
<evidence type="ECO:0000256" key="8">
    <source>
        <dbReference type="ARBA" id="ARBA00023014"/>
    </source>
</evidence>
<dbReference type="Pfam" id="PF00175">
    <property type="entry name" value="NAD_binding_1"/>
    <property type="match status" value="1"/>
</dbReference>
<keyword evidence="15" id="KW-1185">Reference proteome</keyword>
<dbReference type="SUPFAM" id="SSF54292">
    <property type="entry name" value="2Fe-2S ferredoxin-like"/>
    <property type="match status" value="1"/>
</dbReference>
<evidence type="ECO:0000256" key="9">
    <source>
        <dbReference type="ARBA" id="ARBA00034078"/>
    </source>
</evidence>
<dbReference type="InterPro" id="IPR012675">
    <property type="entry name" value="Beta-grasp_dom_sf"/>
</dbReference>
<dbReference type="Proteomes" id="UP000243937">
    <property type="component" value="Chromosome"/>
</dbReference>
<proteinExistence type="inferred from homology"/>
<dbReference type="SUPFAM" id="SSF141673">
    <property type="entry name" value="MOSC N-terminal domain-like"/>
    <property type="match status" value="1"/>
</dbReference>
<evidence type="ECO:0000313" key="14">
    <source>
        <dbReference type="EMBL" id="ART82482.1"/>
    </source>
</evidence>
<keyword evidence="8" id="KW-0411">Iron-sulfur</keyword>
<dbReference type="PRINTS" id="PR00371">
    <property type="entry name" value="FPNCR"/>
</dbReference>
<name>A0A1Y0D4M9_9GAMM</name>
<evidence type="ECO:0000256" key="5">
    <source>
        <dbReference type="ARBA" id="ARBA00022827"/>
    </source>
</evidence>
<dbReference type="InterPro" id="IPR005302">
    <property type="entry name" value="MoCF_Sase_C"/>
</dbReference>